<name>A0A8D8FWY6_CULPI</name>
<protein>
    <submittedName>
        <fullName evidence="2">(northern house mosquito) hypothetical protein</fullName>
    </submittedName>
</protein>
<feature type="region of interest" description="Disordered" evidence="1">
    <location>
        <begin position="66"/>
        <end position="91"/>
    </location>
</feature>
<sequence length="112" mass="12690">MATELGKHFRKAKKLPPFYAKNSFRMVTDSAKIIRKAKKHHPSCAGNSFRMVTEPGKPFRKVMKHRHSYAGKPSEWPRNRQTPSGWPKIIPPLAQGILSGCSQNRQNPSGRP</sequence>
<dbReference type="AlphaFoldDB" id="A0A8D8FWY6"/>
<organism evidence="2">
    <name type="scientific">Culex pipiens</name>
    <name type="common">House mosquito</name>
    <dbReference type="NCBI Taxonomy" id="7175"/>
    <lineage>
        <taxon>Eukaryota</taxon>
        <taxon>Metazoa</taxon>
        <taxon>Ecdysozoa</taxon>
        <taxon>Arthropoda</taxon>
        <taxon>Hexapoda</taxon>
        <taxon>Insecta</taxon>
        <taxon>Pterygota</taxon>
        <taxon>Neoptera</taxon>
        <taxon>Endopterygota</taxon>
        <taxon>Diptera</taxon>
        <taxon>Nematocera</taxon>
        <taxon>Culicoidea</taxon>
        <taxon>Culicidae</taxon>
        <taxon>Culicinae</taxon>
        <taxon>Culicini</taxon>
        <taxon>Culex</taxon>
        <taxon>Culex</taxon>
    </lineage>
</organism>
<accession>A0A8D8FWY6</accession>
<proteinExistence type="predicted"/>
<evidence type="ECO:0000313" key="2">
    <source>
        <dbReference type="EMBL" id="CAG6485519.1"/>
    </source>
</evidence>
<dbReference type="EMBL" id="HBUE01101409">
    <property type="protein sequence ID" value="CAG6485519.1"/>
    <property type="molecule type" value="Transcribed_RNA"/>
</dbReference>
<evidence type="ECO:0000256" key="1">
    <source>
        <dbReference type="SAM" id="MobiDB-lite"/>
    </source>
</evidence>
<reference evidence="2" key="1">
    <citation type="submission" date="2021-05" db="EMBL/GenBank/DDBJ databases">
        <authorList>
            <person name="Alioto T."/>
            <person name="Alioto T."/>
            <person name="Gomez Garrido J."/>
        </authorList>
    </citation>
    <scope>NUCLEOTIDE SEQUENCE</scope>
</reference>